<comment type="caution">
    <text evidence="5">The sequence shown here is derived from an EMBL/GenBank/DDBJ whole genome shotgun (WGS) entry which is preliminary data.</text>
</comment>
<dbReference type="PANTHER" id="PTHR33164">
    <property type="entry name" value="TRANSCRIPTIONAL REGULATOR, MARR FAMILY"/>
    <property type="match status" value="1"/>
</dbReference>
<dbReference type="Gene3D" id="1.10.10.10">
    <property type="entry name" value="Winged helix-like DNA-binding domain superfamily/Winged helix DNA-binding domain"/>
    <property type="match status" value="1"/>
</dbReference>
<dbReference type="PROSITE" id="PS01117">
    <property type="entry name" value="HTH_MARR_1"/>
    <property type="match status" value="1"/>
</dbReference>
<name>A0A2T0WRT8_9RHOB</name>
<dbReference type="PROSITE" id="PS50995">
    <property type="entry name" value="HTH_MARR_2"/>
    <property type="match status" value="1"/>
</dbReference>
<dbReference type="GO" id="GO:0003677">
    <property type="term" value="F:DNA binding"/>
    <property type="evidence" value="ECO:0007669"/>
    <property type="project" value="UniProtKB-KW"/>
</dbReference>
<dbReference type="InterPro" id="IPR036388">
    <property type="entry name" value="WH-like_DNA-bd_sf"/>
</dbReference>
<evidence type="ECO:0000313" key="6">
    <source>
        <dbReference type="Proteomes" id="UP000238392"/>
    </source>
</evidence>
<keyword evidence="2 5" id="KW-0238">DNA-binding</keyword>
<evidence type="ECO:0000259" key="4">
    <source>
        <dbReference type="PROSITE" id="PS50995"/>
    </source>
</evidence>
<dbReference type="InterPro" id="IPR000835">
    <property type="entry name" value="HTH_MarR-typ"/>
</dbReference>
<dbReference type="Proteomes" id="UP000238392">
    <property type="component" value="Unassembled WGS sequence"/>
</dbReference>
<dbReference type="AlphaFoldDB" id="A0A2T0WRT8"/>
<evidence type="ECO:0000256" key="3">
    <source>
        <dbReference type="ARBA" id="ARBA00023163"/>
    </source>
</evidence>
<organism evidence="5 6">
    <name type="scientific">Donghicola tyrosinivorans</name>
    <dbReference type="NCBI Taxonomy" id="1652492"/>
    <lineage>
        <taxon>Bacteria</taxon>
        <taxon>Pseudomonadati</taxon>
        <taxon>Pseudomonadota</taxon>
        <taxon>Alphaproteobacteria</taxon>
        <taxon>Rhodobacterales</taxon>
        <taxon>Roseobacteraceae</taxon>
        <taxon>Donghicola</taxon>
    </lineage>
</organism>
<protein>
    <submittedName>
        <fullName evidence="5">DNA-binding MarR family transcriptional regulator</fullName>
    </submittedName>
</protein>
<keyword evidence="3" id="KW-0804">Transcription</keyword>
<dbReference type="SMART" id="SM00347">
    <property type="entry name" value="HTH_MARR"/>
    <property type="match status" value="1"/>
</dbReference>
<keyword evidence="6" id="KW-1185">Reference proteome</keyword>
<feature type="domain" description="HTH marR-type" evidence="4">
    <location>
        <begin position="4"/>
        <end position="138"/>
    </location>
</feature>
<evidence type="ECO:0000313" key="5">
    <source>
        <dbReference type="EMBL" id="PRY89421.1"/>
    </source>
</evidence>
<dbReference type="RefSeq" id="WP_106264512.1">
    <property type="nucleotide sequence ID" value="NZ_PVTQ01000006.1"/>
</dbReference>
<dbReference type="Pfam" id="PF01047">
    <property type="entry name" value="MarR"/>
    <property type="match status" value="1"/>
</dbReference>
<dbReference type="InterPro" id="IPR023187">
    <property type="entry name" value="Tscrpt_reg_MarR-type_CS"/>
</dbReference>
<dbReference type="PANTHER" id="PTHR33164:SF95">
    <property type="entry name" value="TRANSCRIPTIONAL REGULATOR"/>
    <property type="match status" value="1"/>
</dbReference>
<proteinExistence type="predicted"/>
<dbReference type="GO" id="GO:0003700">
    <property type="term" value="F:DNA-binding transcription factor activity"/>
    <property type="evidence" value="ECO:0007669"/>
    <property type="project" value="InterPro"/>
</dbReference>
<dbReference type="SUPFAM" id="SSF46785">
    <property type="entry name" value="Winged helix' DNA-binding domain"/>
    <property type="match status" value="1"/>
</dbReference>
<dbReference type="InterPro" id="IPR039422">
    <property type="entry name" value="MarR/SlyA-like"/>
</dbReference>
<dbReference type="EMBL" id="PVTQ01000006">
    <property type="protein sequence ID" value="PRY89421.1"/>
    <property type="molecule type" value="Genomic_DNA"/>
</dbReference>
<gene>
    <name evidence="5" type="ORF">CLV74_106123</name>
</gene>
<dbReference type="GO" id="GO:0006950">
    <property type="term" value="P:response to stress"/>
    <property type="evidence" value="ECO:0007669"/>
    <property type="project" value="TreeGrafter"/>
</dbReference>
<accession>A0A2T0WRT8</accession>
<keyword evidence="1" id="KW-0805">Transcription regulation</keyword>
<dbReference type="PRINTS" id="PR00598">
    <property type="entry name" value="HTHMARR"/>
</dbReference>
<dbReference type="InterPro" id="IPR036390">
    <property type="entry name" value="WH_DNA-bd_sf"/>
</dbReference>
<evidence type="ECO:0000256" key="1">
    <source>
        <dbReference type="ARBA" id="ARBA00023015"/>
    </source>
</evidence>
<evidence type="ECO:0000256" key="2">
    <source>
        <dbReference type="ARBA" id="ARBA00023125"/>
    </source>
</evidence>
<dbReference type="OrthoDB" id="7349109at2"/>
<sequence>MEAQKMIGHMIRRLHQKSTQVFTKRMTDAGHDLTAVQFSALDAIHSLPGSDQATIAEAIAYDRATIGGVIDRLERKGLVQRSVSPKDRRARVLHLTTAGERHYKDVLPVIIDLQDDILSGLTDEERSLLAPLIRKTVFHDT</sequence>
<reference evidence="5 6" key="1">
    <citation type="submission" date="2018-03" db="EMBL/GenBank/DDBJ databases">
        <title>Genomic Encyclopedia of Archaeal and Bacterial Type Strains, Phase II (KMG-II): from individual species to whole genera.</title>
        <authorList>
            <person name="Goeker M."/>
        </authorList>
    </citation>
    <scope>NUCLEOTIDE SEQUENCE [LARGE SCALE GENOMIC DNA]</scope>
    <source>
        <strain evidence="5 6">DSM 100212</strain>
    </source>
</reference>